<dbReference type="RefSeq" id="WP_081730091.1">
    <property type="nucleotide sequence ID" value="NZ_ASQA01000027.1"/>
</dbReference>
<dbReference type="InterPro" id="IPR016181">
    <property type="entry name" value="Acyl_CoA_acyltransferase"/>
</dbReference>
<dbReference type="InterPro" id="IPR051531">
    <property type="entry name" value="N-acetyltransferase"/>
</dbReference>
<evidence type="ECO:0000259" key="1">
    <source>
        <dbReference type="PROSITE" id="PS51186"/>
    </source>
</evidence>
<keyword evidence="2" id="KW-0808">Transferase</keyword>
<dbReference type="EMBL" id="ASQA01000027">
    <property type="protein sequence ID" value="ETT84325.1"/>
    <property type="molecule type" value="Genomic_DNA"/>
</dbReference>
<evidence type="ECO:0000313" key="3">
    <source>
        <dbReference type="Proteomes" id="UP000019062"/>
    </source>
</evidence>
<feature type="domain" description="N-acetyltransferase" evidence="1">
    <location>
        <begin position="8"/>
        <end position="167"/>
    </location>
</feature>
<organism evidence="2 3">
    <name type="scientific">Viridibacillus arenosi FSL R5-213</name>
    <dbReference type="NCBI Taxonomy" id="1227360"/>
    <lineage>
        <taxon>Bacteria</taxon>
        <taxon>Bacillati</taxon>
        <taxon>Bacillota</taxon>
        <taxon>Bacilli</taxon>
        <taxon>Bacillales</taxon>
        <taxon>Caryophanaceae</taxon>
        <taxon>Viridibacillus</taxon>
    </lineage>
</organism>
<dbReference type="eggNOG" id="COG1670">
    <property type="taxonomic scope" value="Bacteria"/>
</dbReference>
<dbReference type="SUPFAM" id="SSF55729">
    <property type="entry name" value="Acyl-CoA N-acyltransferases (Nat)"/>
    <property type="match status" value="1"/>
</dbReference>
<dbReference type="PROSITE" id="PS51186">
    <property type="entry name" value="GNAT"/>
    <property type="match status" value="1"/>
</dbReference>
<dbReference type="Gene3D" id="3.40.630.30">
    <property type="match status" value="1"/>
</dbReference>
<gene>
    <name evidence="2" type="ORF">C176_11988</name>
</gene>
<keyword evidence="3" id="KW-1185">Reference proteome</keyword>
<dbReference type="GO" id="GO:0016747">
    <property type="term" value="F:acyltransferase activity, transferring groups other than amino-acyl groups"/>
    <property type="evidence" value="ECO:0007669"/>
    <property type="project" value="InterPro"/>
</dbReference>
<dbReference type="InterPro" id="IPR000182">
    <property type="entry name" value="GNAT_dom"/>
</dbReference>
<sequence length="167" mass="19054">MPVESERLLFRPYTDDDFDFLMSLLTDPEMVKFIGNGETRNIYGGKNFLSWIYSTYKFGDNLGLLLLVRKEDNVLIGHAGLVPQVIENEVEIEIGYWIARDYWGQGYATEAAIALWKYGKEHLNKQRFIALIQPENVVSQKVAKNIGMVMEKKIILGGKSVNVFSIS</sequence>
<dbReference type="AlphaFoldDB" id="W4EUV9"/>
<evidence type="ECO:0000313" key="2">
    <source>
        <dbReference type="EMBL" id="ETT84325.1"/>
    </source>
</evidence>
<accession>W4EUV9</accession>
<comment type="caution">
    <text evidence="2">The sequence shown here is derived from an EMBL/GenBank/DDBJ whole genome shotgun (WGS) entry which is preliminary data.</text>
</comment>
<proteinExistence type="predicted"/>
<dbReference type="PANTHER" id="PTHR43792:SF1">
    <property type="entry name" value="N-ACETYLTRANSFERASE DOMAIN-CONTAINING PROTEIN"/>
    <property type="match status" value="1"/>
</dbReference>
<dbReference type="Pfam" id="PF13302">
    <property type="entry name" value="Acetyltransf_3"/>
    <property type="match status" value="1"/>
</dbReference>
<name>W4EUV9_9BACL</name>
<protein>
    <submittedName>
        <fullName evidence="2">Acetyltransferase</fullName>
    </submittedName>
</protein>
<dbReference type="PANTHER" id="PTHR43792">
    <property type="entry name" value="GNAT FAMILY, PUTATIVE (AFU_ORTHOLOGUE AFUA_3G00765)-RELATED-RELATED"/>
    <property type="match status" value="1"/>
</dbReference>
<dbReference type="Proteomes" id="UP000019062">
    <property type="component" value="Unassembled WGS sequence"/>
</dbReference>
<reference evidence="2 3" key="1">
    <citation type="journal article" date="2014" name="BMC Genomics">
        <title>Genomic comparison of sporeforming bacilli isolated from milk.</title>
        <authorList>
            <person name="Moreno Switt A.I."/>
            <person name="Andrus A.D."/>
            <person name="Ranieri M.L."/>
            <person name="Orsi R.H."/>
            <person name="Ivy R."/>
            <person name="den Bakker H.C."/>
            <person name="Martin N.H."/>
            <person name="Wiedmann M."/>
            <person name="Boor K.J."/>
        </authorList>
    </citation>
    <scope>NUCLEOTIDE SEQUENCE [LARGE SCALE GENOMIC DNA]</scope>
    <source>
        <strain evidence="2 3">FSL R5-213</strain>
    </source>
</reference>